<organism evidence="2 3">
    <name type="scientific">Actinomadura bangladeshensis</name>
    <dbReference type="NCBI Taxonomy" id="453573"/>
    <lineage>
        <taxon>Bacteria</taxon>
        <taxon>Bacillati</taxon>
        <taxon>Actinomycetota</taxon>
        <taxon>Actinomycetes</taxon>
        <taxon>Streptosporangiales</taxon>
        <taxon>Thermomonosporaceae</taxon>
        <taxon>Actinomadura</taxon>
    </lineage>
</organism>
<feature type="transmembrane region" description="Helical" evidence="1">
    <location>
        <begin position="101"/>
        <end position="122"/>
    </location>
</feature>
<accession>A0A6L9QTI9</accession>
<evidence type="ECO:0000256" key="1">
    <source>
        <dbReference type="SAM" id="Phobius"/>
    </source>
</evidence>
<reference evidence="2 3" key="1">
    <citation type="submission" date="2020-01" db="EMBL/GenBank/DDBJ databases">
        <title>Insect and environment-associated Actinomycetes.</title>
        <authorList>
            <person name="Currrie C."/>
            <person name="Chevrette M."/>
            <person name="Carlson C."/>
            <person name="Stubbendieck R."/>
            <person name="Wendt-Pienkowski E."/>
        </authorList>
    </citation>
    <scope>NUCLEOTIDE SEQUENCE [LARGE SCALE GENOMIC DNA]</scope>
    <source>
        <strain evidence="2 3">SID10258</strain>
    </source>
</reference>
<name>A0A6L9QTI9_9ACTN</name>
<dbReference type="AlphaFoldDB" id="A0A6L9QTI9"/>
<gene>
    <name evidence="2" type="ORF">G3I70_33130</name>
</gene>
<keyword evidence="1" id="KW-0812">Transmembrane</keyword>
<protein>
    <submittedName>
        <fullName evidence="2">Uncharacterized protein</fullName>
    </submittedName>
</protein>
<dbReference type="RefSeq" id="WP_163061665.1">
    <property type="nucleotide sequence ID" value="NZ_JAAGLI010000912.1"/>
</dbReference>
<keyword evidence="1" id="KW-1133">Transmembrane helix</keyword>
<dbReference type="EMBL" id="JAAGLI010000912">
    <property type="protein sequence ID" value="NEA27304.1"/>
    <property type="molecule type" value="Genomic_DNA"/>
</dbReference>
<evidence type="ECO:0000313" key="2">
    <source>
        <dbReference type="EMBL" id="NEA27304.1"/>
    </source>
</evidence>
<comment type="caution">
    <text evidence="2">The sequence shown here is derived from an EMBL/GenBank/DDBJ whole genome shotgun (WGS) entry which is preliminary data.</text>
</comment>
<evidence type="ECO:0000313" key="3">
    <source>
        <dbReference type="Proteomes" id="UP000475532"/>
    </source>
</evidence>
<sequence length="131" mass="13423">MVRVLGAWGAALLVWLVGFAIVARLASRADGGSFAVPDRIFRLDLPWIAISVLMVAAAAAVQRDRTSRPRWLAALLAVPLLAIAAGAAAPLGDGGVLPTALYVLEGAAGAAVGLILVVLIRVKAKGTGGYW</sequence>
<dbReference type="Proteomes" id="UP000475532">
    <property type="component" value="Unassembled WGS sequence"/>
</dbReference>
<proteinExistence type="predicted"/>
<keyword evidence="1" id="KW-0472">Membrane</keyword>
<feature type="transmembrane region" description="Helical" evidence="1">
    <location>
        <begin position="45"/>
        <end position="62"/>
    </location>
</feature>
<feature type="transmembrane region" description="Helical" evidence="1">
    <location>
        <begin position="71"/>
        <end position="89"/>
    </location>
</feature>